<dbReference type="GO" id="GO:0005739">
    <property type="term" value="C:mitochondrion"/>
    <property type="evidence" value="ECO:0007669"/>
    <property type="project" value="TreeGrafter"/>
</dbReference>
<dbReference type="InterPro" id="IPR007129">
    <property type="entry name" value="Ubiqinol_cyt_c_chaperone_CPB3"/>
</dbReference>
<evidence type="ECO:0000259" key="2">
    <source>
        <dbReference type="Pfam" id="PF03981"/>
    </source>
</evidence>
<name>A0A2C5YAK3_9HYPO</name>
<comment type="similarity">
    <text evidence="1">Belongs to the CBP3 family.</text>
</comment>
<dbReference type="PANTHER" id="PTHR12184">
    <property type="entry name" value="UBIQUINOL-CYTOCHROME C REDUCTASE COMPLEX ASSEMBLY FACTOR 1 FAMILY MEMBER"/>
    <property type="match status" value="1"/>
</dbReference>
<dbReference type="OrthoDB" id="10253878at2759"/>
<evidence type="ECO:0000256" key="1">
    <source>
        <dbReference type="ARBA" id="ARBA00006407"/>
    </source>
</evidence>
<proteinExistence type="inferred from homology"/>
<dbReference type="InterPro" id="IPR021150">
    <property type="entry name" value="Ubiq_cyt_c_chap"/>
</dbReference>
<gene>
    <name evidence="3" type="ORF">CDD81_4094</name>
</gene>
<protein>
    <recommendedName>
        <fullName evidence="2">Ubiquinol-cytochrome c chaperone domain-containing protein</fullName>
    </recommendedName>
</protein>
<comment type="caution">
    <text evidence="3">The sequence shown here is derived from an EMBL/GenBank/DDBJ whole genome shotgun (WGS) entry which is preliminary data.</text>
</comment>
<dbReference type="STRING" id="1399860.A0A2C5YAK3"/>
<sequence>MKTICQGCKTQVCALAPRLARRSAALPLCTGRVGPARQFGSSGPRGLLSFGVKSVADSYRVLGASEALFKACAAPADYQVPAWKREEDCVEKREDGEELGEAKTHGNVWHRALRLPVSFNTWSHVTMLHLYLINARLRCFGRETYRTWQQQLTDHFFFEAEKKMHLDHAITSSALRQRYLKDLFVQWRGLLLAYDEGLIAGDAILASALWRNLCKGDATTDPCALLALVGWIRSGLVEMEAISDAAFPHGVKRILERSIQPFWMKLDGTFQRGPEGDLERGPDGELVLRDDVAGSDVFKRATLNTGAEEREKRAAALVAAIKAGRKVK</sequence>
<keyword evidence="4" id="KW-1185">Reference proteome</keyword>
<dbReference type="AlphaFoldDB" id="A0A2C5YAK3"/>
<accession>A0A2C5YAK3</accession>
<feature type="domain" description="Ubiquinol-cytochrome c chaperone" evidence="2">
    <location>
        <begin position="112"/>
        <end position="250"/>
    </location>
</feature>
<evidence type="ECO:0000313" key="3">
    <source>
        <dbReference type="EMBL" id="PHH64653.1"/>
    </source>
</evidence>
<evidence type="ECO:0000313" key="4">
    <source>
        <dbReference type="Proteomes" id="UP000226192"/>
    </source>
</evidence>
<organism evidence="3 4">
    <name type="scientific">Ophiocordyceps australis</name>
    <dbReference type="NCBI Taxonomy" id="1399860"/>
    <lineage>
        <taxon>Eukaryota</taxon>
        <taxon>Fungi</taxon>
        <taxon>Dikarya</taxon>
        <taxon>Ascomycota</taxon>
        <taxon>Pezizomycotina</taxon>
        <taxon>Sordariomycetes</taxon>
        <taxon>Hypocreomycetidae</taxon>
        <taxon>Hypocreales</taxon>
        <taxon>Ophiocordycipitaceae</taxon>
        <taxon>Ophiocordyceps</taxon>
    </lineage>
</organism>
<dbReference type="Pfam" id="PF03981">
    <property type="entry name" value="Ubiq_cyt_C_chap"/>
    <property type="match status" value="1"/>
</dbReference>
<dbReference type="EMBL" id="NJET01000027">
    <property type="protein sequence ID" value="PHH64653.1"/>
    <property type="molecule type" value="Genomic_DNA"/>
</dbReference>
<dbReference type="Proteomes" id="UP000226192">
    <property type="component" value="Unassembled WGS sequence"/>
</dbReference>
<dbReference type="GO" id="GO:0034551">
    <property type="term" value="P:mitochondrial respiratory chain complex III assembly"/>
    <property type="evidence" value="ECO:0007669"/>
    <property type="project" value="TreeGrafter"/>
</dbReference>
<dbReference type="PANTHER" id="PTHR12184:SF1">
    <property type="entry name" value="UBIQUINOL-CYTOCHROME-C REDUCTASE COMPLEX ASSEMBLY FACTOR 1"/>
    <property type="match status" value="1"/>
</dbReference>
<reference evidence="3 4" key="1">
    <citation type="submission" date="2017-06" db="EMBL/GenBank/DDBJ databases">
        <title>Ant-infecting Ophiocordyceps genomes reveal a high diversity of potential behavioral manipulation genes and a possible major role for enterotoxins.</title>
        <authorList>
            <person name="De Bekker C."/>
            <person name="Evans H.C."/>
            <person name="Brachmann A."/>
            <person name="Hughes D.P."/>
        </authorList>
    </citation>
    <scope>NUCLEOTIDE SEQUENCE [LARGE SCALE GENOMIC DNA]</scope>
    <source>
        <strain evidence="3 4">Map64</strain>
    </source>
</reference>